<dbReference type="EMBL" id="HBEW01000268">
    <property type="protein sequence ID" value="CAD8575522.1"/>
    <property type="molecule type" value="Transcribed_RNA"/>
</dbReference>
<dbReference type="GO" id="GO:0016747">
    <property type="term" value="F:acyltransferase activity, transferring groups other than amino-acyl groups"/>
    <property type="evidence" value="ECO:0007669"/>
    <property type="project" value="InterPro"/>
</dbReference>
<dbReference type="AlphaFoldDB" id="A0A6U0E8D7"/>
<proteinExistence type="predicted"/>
<protein>
    <recommendedName>
        <fullName evidence="2">N-acetyltransferase domain-containing protein</fullName>
    </recommendedName>
</protein>
<dbReference type="SUPFAM" id="SSF55729">
    <property type="entry name" value="Acyl-CoA N-acyltransferases (Nat)"/>
    <property type="match status" value="1"/>
</dbReference>
<evidence type="ECO:0000313" key="3">
    <source>
        <dbReference type="EMBL" id="CAD8575522.1"/>
    </source>
</evidence>
<dbReference type="PANTHER" id="PTHR47426:SF3">
    <property type="entry name" value="GCN5-RELATED N-ACETYLTRANSFERASE 6, CHLOROPLASTIC"/>
    <property type="match status" value="1"/>
</dbReference>
<feature type="compositionally biased region" description="Low complexity" evidence="1">
    <location>
        <begin position="31"/>
        <end position="46"/>
    </location>
</feature>
<dbReference type="EMBL" id="HBFF01000039">
    <property type="protein sequence ID" value="CAD8727124.1"/>
    <property type="molecule type" value="Transcribed_RNA"/>
</dbReference>
<dbReference type="PANTHER" id="PTHR47426">
    <property type="entry name" value="ACYL-COA N-ACYLTRANSFERASES (NAT) SUPERFAMILY PROTEIN"/>
    <property type="match status" value="1"/>
</dbReference>
<reference evidence="3" key="1">
    <citation type="submission" date="2021-01" db="EMBL/GenBank/DDBJ databases">
        <authorList>
            <person name="Corre E."/>
            <person name="Pelletier E."/>
            <person name="Niang G."/>
            <person name="Scheremetjew M."/>
            <person name="Finn R."/>
            <person name="Kale V."/>
            <person name="Holt S."/>
            <person name="Cochrane G."/>
            <person name="Meng A."/>
            <person name="Brown T."/>
            <person name="Cohen L."/>
        </authorList>
    </citation>
    <scope>NUCLEOTIDE SEQUENCE</scope>
    <source>
        <strain evidence="3">Clade-D-RCC2572</strain>
        <strain evidence="4">Clade-D-RCC2573</strain>
    </source>
</reference>
<dbReference type="Gene3D" id="3.40.630.30">
    <property type="match status" value="1"/>
</dbReference>
<name>A0A6U0E8D7_9CHLO</name>
<organism evidence="3">
    <name type="scientific">Ostreococcus mediterraneus</name>
    <dbReference type="NCBI Taxonomy" id="1486918"/>
    <lineage>
        <taxon>Eukaryota</taxon>
        <taxon>Viridiplantae</taxon>
        <taxon>Chlorophyta</taxon>
        <taxon>Mamiellophyceae</taxon>
        <taxon>Mamiellales</taxon>
        <taxon>Bathycoccaceae</taxon>
        <taxon>Ostreococcus</taxon>
    </lineage>
</organism>
<sequence>MTPTSSPSPATARAAQRAAAHGAMRRSMVPSTSSASSASSSSASSSMRRGLTIARVAMGPERANATGGGGAGAGVVANRAVVDADVVASEEDQRDGGRILSARRRSADGEDASVVRVVNASEDWQFEIAATLRATAFYDDLIARQALPFPPRFMATFHREFAQRERKALRERTTKPVGYARESRCLMTDIGALGLVGCLDVSVRQGPCASQVNGICVAEGATYAYVDNVAVDASARRRGAAKMMLENASDFAVERGMTEMWTHVHCDNVAARRLYHRFGFRAPSGTFPLEGSAKHFAGTRLSGLVLMRAPLPLVYVVDRVDRECGCGACFDQVEKCICLQ</sequence>
<evidence type="ECO:0000256" key="1">
    <source>
        <dbReference type="SAM" id="MobiDB-lite"/>
    </source>
</evidence>
<dbReference type="InterPro" id="IPR000182">
    <property type="entry name" value="GNAT_dom"/>
</dbReference>
<feature type="domain" description="N-acetyltransferase" evidence="2">
    <location>
        <begin position="113"/>
        <end position="312"/>
    </location>
</feature>
<feature type="compositionally biased region" description="Low complexity" evidence="1">
    <location>
        <begin position="1"/>
        <end position="20"/>
    </location>
</feature>
<dbReference type="Pfam" id="PF00583">
    <property type="entry name" value="Acetyltransf_1"/>
    <property type="match status" value="1"/>
</dbReference>
<gene>
    <name evidence="3" type="ORF">OMED0929_LOCUS229</name>
    <name evidence="4" type="ORF">OMED0936_LOCUS32</name>
</gene>
<dbReference type="CDD" id="cd04301">
    <property type="entry name" value="NAT_SF"/>
    <property type="match status" value="1"/>
</dbReference>
<accession>A0A6U0E8D7</accession>
<feature type="region of interest" description="Disordered" evidence="1">
    <location>
        <begin position="1"/>
        <end position="47"/>
    </location>
</feature>
<evidence type="ECO:0000313" key="4">
    <source>
        <dbReference type="EMBL" id="CAD8727124.1"/>
    </source>
</evidence>
<dbReference type="PROSITE" id="PS51186">
    <property type="entry name" value="GNAT"/>
    <property type="match status" value="1"/>
</dbReference>
<dbReference type="InterPro" id="IPR016181">
    <property type="entry name" value="Acyl_CoA_acyltransferase"/>
</dbReference>
<evidence type="ECO:0000259" key="2">
    <source>
        <dbReference type="PROSITE" id="PS51186"/>
    </source>
</evidence>